<name>A0A2S1PG21_9CAUD</name>
<dbReference type="RefSeq" id="YP_010659314.1">
    <property type="nucleotide sequence ID" value="NC_070866.1"/>
</dbReference>
<dbReference type="EMBL" id="MH179480">
    <property type="protein sequence ID" value="AWH15510.1"/>
    <property type="molecule type" value="Genomic_DNA"/>
</dbReference>
<sequence>MAVAKKGTTRTNAPAAQGNQWEKASAFLNISLPTAGGDNVRVDSIKLKESNVVHAQIISKLSDPALSAEERAEKLKALTGLLIIDFQVVRSDEEKELVDF</sequence>
<evidence type="ECO:0000313" key="2">
    <source>
        <dbReference type="Proteomes" id="UP000246250"/>
    </source>
</evidence>
<accession>A0A2S1PG21</accession>
<proteinExistence type="predicted"/>
<evidence type="ECO:0000313" key="1">
    <source>
        <dbReference type="EMBL" id="AWH15510.1"/>
    </source>
</evidence>
<keyword evidence="2" id="KW-1185">Reference proteome</keyword>
<dbReference type="Proteomes" id="UP000246250">
    <property type="component" value="Segment"/>
</dbReference>
<protein>
    <submittedName>
        <fullName evidence="1">Uncharacterized protein</fullName>
    </submittedName>
</protein>
<organism evidence="1 2">
    <name type="scientific">Pseudomonas phage 98PfluR60PP</name>
    <dbReference type="NCBI Taxonomy" id="2163965"/>
    <lineage>
        <taxon>Viruses</taxon>
        <taxon>Duplodnaviria</taxon>
        <taxon>Heunggongvirae</taxon>
        <taxon>Uroviricota</taxon>
        <taxon>Caudoviricetes</taxon>
        <taxon>Schitoviridae</taxon>
        <taxon>Littlefixvirus</taxon>
        <taxon>Littlefixvirus 98Pflur60pp</taxon>
    </lineage>
</organism>
<dbReference type="GeneID" id="77935282"/>
<dbReference type="KEGG" id="vg:77935282"/>
<reference evidence="1 2" key="1">
    <citation type="submission" date="2018-04" db="EMBL/GenBank/DDBJ databases">
        <title>Complete genome sequences of new Aeromonas and Pseudomonas phages promising in phage therapy dedicated to aquaculture.</title>
        <authorList>
            <person name="Kolsut J."/>
            <person name="Wojcik E."/>
            <person name="Wojtasik A."/>
            <person name="Dastych J."/>
        </authorList>
    </citation>
    <scope>NUCLEOTIDE SEQUENCE [LARGE SCALE GENOMIC DNA]</scope>
</reference>